<dbReference type="OrthoDB" id="9804723at2"/>
<dbReference type="InterPro" id="IPR050266">
    <property type="entry name" value="AB_hydrolase_sf"/>
</dbReference>
<feature type="domain" description="AB hydrolase-1" evidence="2">
    <location>
        <begin position="8"/>
        <end position="242"/>
    </location>
</feature>
<evidence type="ECO:0000259" key="2">
    <source>
        <dbReference type="Pfam" id="PF12697"/>
    </source>
</evidence>
<dbReference type="AlphaFoldDB" id="A0A1C3V7S2"/>
<dbReference type="GO" id="GO:0016020">
    <property type="term" value="C:membrane"/>
    <property type="evidence" value="ECO:0007669"/>
    <property type="project" value="TreeGrafter"/>
</dbReference>
<keyword evidence="4" id="KW-1185">Reference proteome</keyword>
<dbReference type="PANTHER" id="PTHR43798:SF31">
    <property type="entry name" value="AB HYDROLASE SUPERFAMILY PROTEIN YCLE"/>
    <property type="match status" value="1"/>
</dbReference>
<evidence type="ECO:0000313" key="3">
    <source>
        <dbReference type="EMBL" id="SCB23689.1"/>
    </source>
</evidence>
<sequence length="250" mass="26369">MSAHDKPIVLVHGLFGSLSDPKILAAFGNDDVHAPDLIGYGRNRAADTSSLSLLDQARHIADFISGLGAGRVHLVGHSVGGAVSMLVASHFPELIESLTSVEGNFTLKDAFWSGQIAVKPVEEVAGIISGYEADPDAWIAGAGVQINDWTSSLARGWLANQPPSTIKAQAKAVVAATGEPTYLEAVRGILQSDIPVYLIAGRRSAEGWDVPDWANDLCTARINIADTGHLMMAESPNAFAAAVLNCLSYR</sequence>
<dbReference type="Proteomes" id="UP000186228">
    <property type="component" value="Unassembled WGS sequence"/>
</dbReference>
<keyword evidence="1" id="KW-0378">Hydrolase</keyword>
<dbReference type="InterPro" id="IPR000073">
    <property type="entry name" value="AB_hydrolase_1"/>
</dbReference>
<dbReference type="PANTHER" id="PTHR43798">
    <property type="entry name" value="MONOACYLGLYCEROL LIPASE"/>
    <property type="match status" value="1"/>
</dbReference>
<dbReference type="STRING" id="52131.GA0061100_104544"/>
<dbReference type="SUPFAM" id="SSF53474">
    <property type="entry name" value="alpha/beta-Hydrolases"/>
    <property type="match status" value="1"/>
</dbReference>
<dbReference type="Pfam" id="PF12697">
    <property type="entry name" value="Abhydrolase_6"/>
    <property type="match status" value="1"/>
</dbReference>
<name>A0A1C3V7S2_9HYPH</name>
<dbReference type="EMBL" id="FMAC01000004">
    <property type="protein sequence ID" value="SCB23689.1"/>
    <property type="molecule type" value="Genomic_DNA"/>
</dbReference>
<gene>
    <name evidence="3" type="ORF">GA0061100_104544</name>
</gene>
<dbReference type="RefSeq" id="WP_075853747.1">
    <property type="nucleotide sequence ID" value="NZ_FMAC01000004.1"/>
</dbReference>
<accession>A0A1C3V7S2</accession>
<protein>
    <submittedName>
        <fullName evidence="3">Pimeloyl-ACP methyl ester carboxylesterase</fullName>
    </submittedName>
</protein>
<evidence type="ECO:0000313" key="4">
    <source>
        <dbReference type="Proteomes" id="UP000186228"/>
    </source>
</evidence>
<dbReference type="PRINTS" id="PR00111">
    <property type="entry name" value="ABHYDROLASE"/>
</dbReference>
<reference evidence="4" key="1">
    <citation type="submission" date="2016-08" db="EMBL/GenBank/DDBJ databases">
        <authorList>
            <person name="Varghese N."/>
            <person name="Submissions Spin"/>
        </authorList>
    </citation>
    <scope>NUCLEOTIDE SEQUENCE [LARGE SCALE GENOMIC DNA]</scope>
    <source>
        <strain evidence="4">CCBAU 57015</strain>
    </source>
</reference>
<proteinExistence type="predicted"/>
<evidence type="ECO:0000256" key="1">
    <source>
        <dbReference type="ARBA" id="ARBA00022801"/>
    </source>
</evidence>
<dbReference type="Gene3D" id="3.40.50.1820">
    <property type="entry name" value="alpha/beta hydrolase"/>
    <property type="match status" value="1"/>
</dbReference>
<dbReference type="GO" id="GO:0016787">
    <property type="term" value="F:hydrolase activity"/>
    <property type="evidence" value="ECO:0007669"/>
    <property type="project" value="UniProtKB-KW"/>
</dbReference>
<organism evidence="3 4">
    <name type="scientific">Rhizobium hainanense</name>
    <dbReference type="NCBI Taxonomy" id="52131"/>
    <lineage>
        <taxon>Bacteria</taxon>
        <taxon>Pseudomonadati</taxon>
        <taxon>Pseudomonadota</taxon>
        <taxon>Alphaproteobacteria</taxon>
        <taxon>Hyphomicrobiales</taxon>
        <taxon>Rhizobiaceae</taxon>
        <taxon>Rhizobium/Agrobacterium group</taxon>
        <taxon>Rhizobium</taxon>
    </lineage>
</organism>
<dbReference type="InterPro" id="IPR029058">
    <property type="entry name" value="AB_hydrolase_fold"/>
</dbReference>